<reference evidence="1 2" key="1">
    <citation type="submission" date="2020-09" db="EMBL/GenBank/DDBJ databases">
        <title>De no assembly of potato wild relative species, Solanum commersonii.</title>
        <authorList>
            <person name="Cho K."/>
        </authorList>
    </citation>
    <scope>NUCLEOTIDE SEQUENCE [LARGE SCALE GENOMIC DNA]</scope>
    <source>
        <strain evidence="1">LZ3.2</strain>
        <tissue evidence="1">Leaf</tissue>
    </source>
</reference>
<evidence type="ECO:0000313" key="1">
    <source>
        <dbReference type="EMBL" id="KAG5585035.1"/>
    </source>
</evidence>
<dbReference type="EMBL" id="JACXVP010000009">
    <property type="protein sequence ID" value="KAG5585035.1"/>
    <property type="molecule type" value="Genomic_DNA"/>
</dbReference>
<name>A0A9J5X9P4_SOLCO</name>
<accession>A0A9J5X9P4</accession>
<proteinExistence type="predicted"/>
<dbReference type="Proteomes" id="UP000824120">
    <property type="component" value="Chromosome 9"/>
</dbReference>
<dbReference type="AlphaFoldDB" id="A0A9J5X9P4"/>
<gene>
    <name evidence="1" type="ORF">H5410_045469</name>
</gene>
<sequence>MPIDGDDGFFPTSGNDLKRSSQFQSEVSCLCSILCSVKFCARRYCVAHSKHRILSKFCWDTKTWLCFRIRISIYILMVETSLHNPESILFFTDIPVQLLASSRASKLSMKSMGSRIPVTSSIIYLIHIQLKRGPNQQKLFK</sequence>
<organism evidence="1 2">
    <name type="scientific">Solanum commersonii</name>
    <name type="common">Commerson's wild potato</name>
    <name type="synonym">Commerson's nightshade</name>
    <dbReference type="NCBI Taxonomy" id="4109"/>
    <lineage>
        <taxon>Eukaryota</taxon>
        <taxon>Viridiplantae</taxon>
        <taxon>Streptophyta</taxon>
        <taxon>Embryophyta</taxon>
        <taxon>Tracheophyta</taxon>
        <taxon>Spermatophyta</taxon>
        <taxon>Magnoliopsida</taxon>
        <taxon>eudicotyledons</taxon>
        <taxon>Gunneridae</taxon>
        <taxon>Pentapetalae</taxon>
        <taxon>asterids</taxon>
        <taxon>lamiids</taxon>
        <taxon>Solanales</taxon>
        <taxon>Solanaceae</taxon>
        <taxon>Solanoideae</taxon>
        <taxon>Solaneae</taxon>
        <taxon>Solanum</taxon>
    </lineage>
</organism>
<comment type="caution">
    <text evidence="1">The sequence shown here is derived from an EMBL/GenBank/DDBJ whole genome shotgun (WGS) entry which is preliminary data.</text>
</comment>
<protein>
    <submittedName>
        <fullName evidence="1">Uncharacterized protein</fullName>
    </submittedName>
</protein>
<keyword evidence="2" id="KW-1185">Reference proteome</keyword>
<evidence type="ECO:0000313" key="2">
    <source>
        <dbReference type="Proteomes" id="UP000824120"/>
    </source>
</evidence>